<organism evidence="2 3">
    <name type="scientific">Smittium culicis</name>
    <dbReference type="NCBI Taxonomy" id="133412"/>
    <lineage>
        <taxon>Eukaryota</taxon>
        <taxon>Fungi</taxon>
        <taxon>Fungi incertae sedis</taxon>
        <taxon>Zoopagomycota</taxon>
        <taxon>Kickxellomycotina</taxon>
        <taxon>Harpellomycetes</taxon>
        <taxon>Harpellales</taxon>
        <taxon>Legeriomycetaceae</taxon>
        <taxon>Smittium</taxon>
    </lineage>
</organism>
<proteinExistence type="predicted"/>
<evidence type="ECO:0000313" key="2">
    <source>
        <dbReference type="EMBL" id="OMJ26087.1"/>
    </source>
</evidence>
<dbReference type="AlphaFoldDB" id="A0A1R1YGP5"/>
<name>A0A1R1YGP5_9FUNG</name>
<gene>
    <name evidence="2" type="ORF">AYI69_g4081</name>
</gene>
<dbReference type="OrthoDB" id="4206249at2759"/>
<evidence type="ECO:0000259" key="1">
    <source>
        <dbReference type="Pfam" id="PF24626"/>
    </source>
</evidence>
<dbReference type="EMBL" id="LSSM01001533">
    <property type="protein sequence ID" value="OMJ26087.1"/>
    <property type="molecule type" value="Genomic_DNA"/>
</dbReference>
<feature type="domain" description="Tf2-1-like SH3-like" evidence="1">
    <location>
        <begin position="38"/>
        <end position="72"/>
    </location>
</feature>
<accession>A0A1R1YGP5</accession>
<comment type="caution">
    <text evidence="2">The sequence shown here is derived from an EMBL/GenBank/DDBJ whole genome shotgun (WGS) entry which is preliminary data.</text>
</comment>
<dbReference type="Pfam" id="PF24626">
    <property type="entry name" value="SH3_Tf2-1"/>
    <property type="match status" value="1"/>
</dbReference>
<evidence type="ECO:0000313" key="3">
    <source>
        <dbReference type="Proteomes" id="UP000187429"/>
    </source>
</evidence>
<sequence length="103" mass="11863">MKGREEKNKAKGEMIKRHSEINGIQELYEEGSYVLMINKKKKKLDPKYLGPFKIIKQTGLSAYKLETPTGMVLKTLVHHNRLVPAYASNDKFTELWTKVGARK</sequence>
<dbReference type="Proteomes" id="UP000187429">
    <property type="component" value="Unassembled WGS sequence"/>
</dbReference>
<dbReference type="InterPro" id="IPR056924">
    <property type="entry name" value="SH3_Tf2-1"/>
</dbReference>
<protein>
    <recommendedName>
        <fullName evidence="1">Tf2-1-like SH3-like domain-containing protein</fullName>
    </recommendedName>
</protein>
<keyword evidence="3" id="KW-1185">Reference proteome</keyword>
<reference evidence="3" key="1">
    <citation type="submission" date="2017-01" db="EMBL/GenBank/DDBJ databases">
        <authorList>
            <person name="Wang Y."/>
            <person name="White M."/>
            <person name="Kvist S."/>
            <person name="Moncalvo J.-M."/>
        </authorList>
    </citation>
    <scope>NUCLEOTIDE SEQUENCE [LARGE SCALE GENOMIC DNA]</scope>
    <source>
        <strain evidence="3">ID-206-W2</strain>
    </source>
</reference>